<evidence type="ECO:0000256" key="4">
    <source>
        <dbReference type="ARBA" id="ARBA00022989"/>
    </source>
</evidence>
<dbReference type="GO" id="GO:0016020">
    <property type="term" value="C:membrane"/>
    <property type="evidence" value="ECO:0007669"/>
    <property type="project" value="UniProtKB-SubCell"/>
</dbReference>
<evidence type="ECO:0000256" key="6">
    <source>
        <dbReference type="SAM" id="MobiDB-lite"/>
    </source>
</evidence>
<reference evidence="7" key="1">
    <citation type="submission" date="2020-04" db="EMBL/GenBank/DDBJ databases">
        <authorList>
            <person name="Alioto T."/>
            <person name="Alioto T."/>
            <person name="Gomez Garrido J."/>
        </authorList>
    </citation>
    <scope>NUCLEOTIDE SEQUENCE</scope>
    <source>
        <strain evidence="7">A484AB</strain>
    </source>
</reference>
<comment type="subcellular location">
    <subcellularLocation>
        <location evidence="1">Membrane</location>
        <topology evidence="1">Single-pass membrane protein</topology>
    </subcellularLocation>
</comment>
<keyword evidence="3" id="KW-0732">Signal</keyword>
<keyword evidence="4" id="KW-1133">Transmembrane helix</keyword>
<protein>
    <submittedName>
        <fullName evidence="7">Uncharacterized protein</fullName>
    </submittedName>
</protein>
<dbReference type="EMBL" id="CACRXK020031965">
    <property type="protein sequence ID" value="CAB4043285.1"/>
    <property type="molecule type" value="Genomic_DNA"/>
</dbReference>
<evidence type="ECO:0000313" key="7">
    <source>
        <dbReference type="EMBL" id="CAB4043285.1"/>
    </source>
</evidence>
<accession>A0A7D9KER6</accession>
<gene>
    <name evidence="7" type="ORF">PACLA_8A032855</name>
</gene>
<sequence length="292" mass="31177">MCPVICGKKIPTTPQPKPTINPPPTKLPPTFPPTPRPPTTIPPPTLPPPTRPRTTKSPPVTSRPPTQPPLTPAPPVIPSPQPPAPPTQPPPLTPAPPVIPPPVTPGPPVTPAPPIQPPSPTPPPPIQPTSPTPAPPIQPTSPTPAPPVQPPSPTPAPPVQPGELSCPIVVEKKGCFKDDQKPPRPLPNYILTDRDSSLKIYSGQGVDWGNWVNYLPDLVCRCAQLAKSKNFKFFGIQYYGECWSGPSPDESSFKEDGSSTECVNTDWKECSDQSKFACAGKQFNNYVYAIVS</sequence>
<dbReference type="PANTHER" id="PTHR16059:SF25">
    <property type="entry name" value="LYSOZYME"/>
    <property type="match status" value="1"/>
</dbReference>
<organism evidence="7 8">
    <name type="scientific">Paramuricea clavata</name>
    <name type="common">Red gorgonian</name>
    <name type="synonym">Violescent sea-whip</name>
    <dbReference type="NCBI Taxonomy" id="317549"/>
    <lineage>
        <taxon>Eukaryota</taxon>
        <taxon>Metazoa</taxon>
        <taxon>Cnidaria</taxon>
        <taxon>Anthozoa</taxon>
        <taxon>Octocorallia</taxon>
        <taxon>Malacalcyonacea</taxon>
        <taxon>Plexauridae</taxon>
        <taxon>Paramuricea</taxon>
    </lineage>
</organism>
<keyword evidence="5" id="KW-0472">Membrane</keyword>
<evidence type="ECO:0000256" key="2">
    <source>
        <dbReference type="ARBA" id="ARBA00022692"/>
    </source>
</evidence>
<keyword evidence="2" id="KW-0812">Transmembrane</keyword>
<dbReference type="OrthoDB" id="5986474at2759"/>
<evidence type="ECO:0000313" key="8">
    <source>
        <dbReference type="Proteomes" id="UP001152795"/>
    </source>
</evidence>
<dbReference type="AlphaFoldDB" id="A0A7D9KER6"/>
<feature type="compositionally biased region" description="Pro residues" evidence="6">
    <location>
        <begin position="13"/>
        <end position="51"/>
    </location>
</feature>
<dbReference type="PANTHER" id="PTHR16059">
    <property type="entry name" value="ANTHRAX TOXIN RECEPTOR"/>
    <property type="match status" value="1"/>
</dbReference>
<dbReference type="Proteomes" id="UP001152795">
    <property type="component" value="Unassembled WGS sequence"/>
</dbReference>
<comment type="caution">
    <text evidence="7">The sequence shown here is derived from an EMBL/GenBank/DDBJ whole genome shotgun (WGS) entry which is preliminary data.</text>
</comment>
<keyword evidence="8" id="KW-1185">Reference proteome</keyword>
<feature type="region of interest" description="Disordered" evidence="6">
    <location>
        <begin position="1"/>
        <end position="164"/>
    </location>
</feature>
<name>A0A7D9KER6_PARCT</name>
<dbReference type="PRINTS" id="PR01217">
    <property type="entry name" value="PRICHEXTENSN"/>
</dbReference>
<evidence type="ECO:0000256" key="5">
    <source>
        <dbReference type="ARBA" id="ARBA00023136"/>
    </source>
</evidence>
<evidence type="ECO:0000256" key="3">
    <source>
        <dbReference type="ARBA" id="ARBA00022729"/>
    </source>
</evidence>
<feature type="compositionally biased region" description="Pro residues" evidence="6">
    <location>
        <begin position="61"/>
        <end position="160"/>
    </location>
</feature>
<proteinExistence type="predicted"/>
<evidence type="ECO:0000256" key="1">
    <source>
        <dbReference type="ARBA" id="ARBA00004167"/>
    </source>
</evidence>